<feature type="coiled-coil region" evidence="6">
    <location>
        <begin position="301"/>
        <end position="331"/>
    </location>
</feature>
<dbReference type="PANTHER" id="PTHR43304">
    <property type="entry name" value="PHYTOCHROME-LIKE PROTEIN CPH1"/>
    <property type="match status" value="1"/>
</dbReference>
<evidence type="ECO:0000259" key="8">
    <source>
        <dbReference type="PROSITE" id="PS50109"/>
    </source>
</evidence>
<dbReference type="PRINTS" id="PR00344">
    <property type="entry name" value="BCTRLSENSOR"/>
</dbReference>
<dbReference type="SMART" id="SM00387">
    <property type="entry name" value="HATPase_c"/>
    <property type="match status" value="1"/>
</dbReference>
<dbReference type="FunFam" id="3.30.565.10:FF:000006">
    <property type="entry name" value="Sensor histidine kinase WalK"/>
    <property type="match status" value="1"/>
</dbReference>
<dbReference type="InterPro" id="IPR003594">
    <property type="entry name" value="HATPase_dom"/>
</dbReference>
<dbReference type="SMART" id="SM00388">
    <property type="entry name" value="HisKA"/>
    <property type="match status" value="1"/>
</dbReference>
<comment type="caution">
    <text evidence="9">The sequence shown here is derived from an EMBL/GenBank/DDBJ whole genome shotgun (WGS) entry which is preliminary data.</text>
</comment>
<keyword evidence="5" id="KW-0418">Kinase</keyword>
<name>A0A178MX22_9PROT</name>
<keyword evidence="3" id="KW-0597">Phosphoprotein</keyword>
<keyword evidence="6" id="KW-0175">Coiled coil</keyword>
<comment type="catalytic activity">
    <reaction evidence="1">
        <text>ATP + protein L-histidine = ADP + protein N-phospho-L-histidine.</text>
        <dbReference type="EC" id="2.7.13.3"/>
    </reaction>
</comment>
<evidence type="ECO:0000256" key="1">
    <source>
        <dbReference type="ARBA" id="ARBA00000085"/>
    </source>
</evidence>
<dbReference type="SUPFAM" id="SSF47384">
    <property type="entry name" value="Homodimeric domain of signal transducing histidine kinase"/>
    <property type="match status" value="1"/>
</dbReference>
<evidence type="ECO:0000256" key="2">
    <source>
        <dbReference type="ARBA" id="ARBA00012438"/>
    </source>
</evidence>
<gene>
    <name evidence="9" type="ORF">A6A04_13735</name>
</gene>
<proteinExistence type="predicted"/>
<dbReference type="STRING" id="1285242.A6A04_13735"/>
<dbReference type="AlphaFoldDB" id="A0A178MX22"/>
<dbReference type="InterPro" id="IPR005467">
    <property type="entry name" value="His_kinase_dom"/>
</dbReference>
<accession>A0A178MX22</accession>
<dbReference type="InterPro" id="IPR004358">
    <property type="entry name" value="Sig_transdc_His_kin-like_C"/>
</dbReference>
<dbReference type="EMBL" id="LWQT01000038">
    <property type="protein sequence ID" value="OAN53946.1"/>
    <property type="molecule type" value="Genomic_DNA"/>
</dbReference>
<evidence type="ECO:0000256" key="5">
    <source>
        <dbReference type="ARBA" id="ARBA00022777"/>
    </source>
</evidence>
<evidence type="ECO:0000313" key="10">
    <source>
        <dbReference type="Proteomes" id="UP000078428"/>
    </source>
</evidence>
<dbReference type="InterPro" id="IPR036097">
    <property type="entry name" value="HisK_dim/P_sf"/>
</dbReference>
<evidence type="ECO:0000256" key="6">
    <source>
        <dbReference type="SAM" id="Coils"/>
    </source>
</evidence>
<reference evidence="9 10" key="1">
    <citation type="submission" date="2016-04" db="EMBL/GenBank/DDBJ databases">
        <title>Draft genome sequence of freshwater magnetotactic bacteria Magnetospirillum marisnigri SP-1 and Magnetospirillum moscoviense BB-1.</title>
        <authorList>
            <person name="Koziaeva V."/>
            <person name="Dziuba M.V."/>
            <person name="Ivanov T.M."/>
            <person name="Kuznetsov B."/>
            <person name="Grouzdev D.S."/>
        </authorList>
    </citation>
    <scope>NUCLEOTIDE SEQUENCE [LARGE SCALE GENOMIC DNA]</scope>
    <source>
        <strain evidence="9 10">SP-1</strain>
    </source>
</reference>
<keyword evidence="7" id="KW-1133">Transmembrane helix</keyword>
<evidence type="ECO:0000256" key="3">
    <source>
        <dbReference type="ARBA" id="ARBA00022553"/>
    </source>
</evidence>
<dbReference type="PROSITE" id="PS50109">
    <property type="entry name" value="HIS_KIN"/>
    <property type="match status" value="1"/>
</dbReference>
<keyword evidence="7" id="KW-0812">Transmembrane</keyword>
<dbReference type="PANTHER" id="PTHR43304:SF1">
    <property type="entry name" value="PAC DOMAIN-CONTAINING PROTEIN"/>
    <property type="match status" value="1"/>
</dbReference>
<dbReference type="OrthoDB" id="7321616at2"/>
<dbReference type="Pfam" id="PF00512">
    <property type="entry name" value="HisKA"/>
    <property type="match status" value="1"/>
</dbReference>
<dbReference type="SUPFAM" id="SSF55874">
    <property type="entry name" value="ATPase domain of HSP90 chaperone/DNA topoisomerase II/histidine kinase"/>
    <property type="match status" value="1"/>
</dbReference>
<organism evidence="9 10">
    <name type="scientific">Paramagnetospirillum marisnigri</name>
    <dbReference type="NCBI Taxonomy" id="1285242"/>
    <lineage>
        <taxon>Bacteria</taxon>
        <taxon>Pseudomonadati</taxon>
        <taxon>Pseudomonadota</taxon>
        <taxon>Alphaproteobacteria</taxon>
        <taxon>Rhodospirillales</taxon>
        <taxon>Magnetospirillaceae</taxon>
        <taxon>Paramagnetospirillum</taxon>
    </lineage>
</organism>
<feature type="transmembrane region" description="Helical" evidence="7">
    <location>
        <begin position="267"/>
        <end position="290"/>
    </location>
</feature>
<keyword evidence="4" id="KW-0808">Transferase</keyword>
<dbReference type="Pfam" id="PF02518">
    <property type="entry name" value="HATPase_c"/>
    <property type="match status" value="1"/>
</dbReference>
<sequence>MTAICLVITGASVGPLAITLRDAAYGSLGHMVELKAMAAEEFLSRGRGLAQQITSRTVIRDKLAEYHDGRIDLASVSDFTRDKLLDALNLSAELMGIVRLGAKGELVVAIGQKFDWSHAALPGPDSSRPIITPPMVIDNLPYVVVAAPIISRGGQRLGTDLALIDARRLVGILRDESGLGTTGDMAIVLTQSPPQLLIPFGRDRIQAGARLAQDDPVSRIAAAANGQQTRFDATRDPILVATPIPGTEWALVMRMDKGEATASVDTLVLVVTLSAIGLAMAGVIGLLLVLRPLTGGIIVQTQDMRRQIDDLEQAKAELQEKSKQLALSNADLQEFAYVASHDLQEPLRMIASYAQLLERRYKGKLDSEAVEFIGFMVDGVNRMQAIILHLLEYSRVGGKGHAVVEFDSSEAVSQALANLAIAIKESGAVITADSLPVIHADRLQFTRLIQNLVGNAIKYRHPDRPPRITLAAERQQSQWCFSVADNGIGIEQQYYDRIFKLFQRLHPRGKYEGTGIGLAICRKIVDIHGGTMWVESVPGEGSTFYFTLRDEPDAAEQAS</sequence>
<dbReference type="GO" id="GO:0000155">
    <property type="term" value="F:phosphorelay sensor kinase activity"/>
    <property type="evidence" value="ECO:0007669"/>
    <property type="project" value="InterPro"/>
</dbReference>
<dbReference type="RefSeq" id="WP_156612456.1">
    <property type="nucleotide sequence ID" value="NZ_LWQT01000038.1"/>
</dbReference>
<protein>
    <recommendedName>
        <fullName evidence="2">histidine kinase</fullName>
        <ecNumber evidence="2">2.7.13.3</ecNumber>
    </recommendedName>
</protein>
<dbReference type="Proteomes" id="UP000078428">
    <property type="component" value="Unassembled WGS sequence"/>
</dbReference>
<evidence type="ECO:0000313" key="9">
    <source>
        <dbReference type="EMBL" id="OAN53946.1"/>
    </source>
</evidence>
<dbReference type="InterPro" id="IPR052162">
    <property type="entry name" value="Sensor_kinase/Photoreceptor"/>
</dbReference>
<dbReference type="InterPro" id="IPR036890">
    <property type="entry name" value="HATPase_C_sf"/>
</dbReference>
<dbReference type="CDD" id="cd00082">
    <property type="entry name" value="HisKA"/>
    <property type="match status" value="1"/>
</dbReference>
<dbReference type="InterPro" id="IPR003661">
    <property type="entry name" value="HisK_dim/P_dom"/>
</dbReference>
<dbReference type="EC" id="2.7.13.3" evidence="2"/>
<dbReference type="Gene3D" id="3.30.565.10">
    <property type="entry name" value="Histidine kinase-like ATPase, C-terminal domain"/>
    <property type="match status" value="1"/>
</dbReference>
<dbReference type="Gene3D" id="1.10.287.130">
    <property type="match status" value="1"/>
</dbReference>
<evidence type="ECO:0000256" key="7">
    <source>
        <dbReference type="SAM" id="Phobius"/>
    </source>
</evidence>
<feature type="domain" description="Histidine kinase" evidence="8">
    <location>
        <begin position="338"/>
        <end position="552"/>
    </location>
</feature>
<evidence type="ECO:0000256" key="4">
    <source>
        <dbReference type="ARBA" id="ARBA00022679"/>
    </source>
</evidence>
<keyword evidence="7" id="KW-0472">Membrane</keyword>
<keyword evidence="10" id="KW-1185">Reference proteome</keyword>